<reference evidence="2" key="1">
    <citation type="journal article" date="2022" name="Nat. Commun.">
        <title>Chromosome evolution and the genetic basis of agronomically important traits in greater yam.</title>
        <authorList>
            <person name="Bredeson J.V."/>
            <person name="Lyons J.B."/>
            <person name="Oniyinde I.O."/>
            <person name="Okereke N.R."/>
            <person name="Kolade O."/>
            <person name="Nnabue I."/>
            <person name="Nwadili C.O."/>
            <person name="Hribova E."/>
            <person name="Parker M."/>
            <person name="Nwogha J."/>
            <person name="Shu S."/>
            <person name="Carlson J."/>
            <person name="Kariba R."/>
            <person name="Muthemba S."/>
            <person name="Knop K."/>
            <person name="Barton G.J."/>
            <person name="Sherwood A.V."/>
            <person name="Lopez-Montes A."/>
            <person name="Asiedu R."/>
            <person name="Jamnadass R."/>
            <person name="Muchugi A."/>
            <person name="Goodstein D."/>
            <person name="Egesi C.N."/>
            <person name="Featherston J."/>
            <person name="Asfaw A."/>
            <person name="Simpson G.G."/>
            <person name="Dolezel J."/>
            <person name="Hendre P.S."/>
            <person name="Van Deynze A."/>
            <person name="Kumar P.L."/>
            <person name="Obidiegwu J.E."/>
            <person name="Bhattacharjee R."/>
            <person name="Rokhsar D.S."/>
        </authorList>
    </citation>
    <scope>NUCLEOTIDE SEQUENCE [LARGE SCALE GENOMIC DNA]</scope>
    <source>
        <strain evidence="2">cv. TDa95/00328</strain>
    </source>
</reference>
<keyword evidence="2" id="KW-1185">Reference proteome</keyword>
<comment type="caution">
    <text evidence="1">The sequence shown here is derived from an EMBL/GenBank/DDBJ whole genome shotgun (WGS) entry which is preliminary data.</text>
</comment>
<name>A0ACB7UM48_DIOAL</name>
<keyword evidence="1" id="KW-0808">Transferase</keyword>
<evidence type="ECO:0000313" key="1">
    <source>
        <dbReference type="EMBL" id="KAH7661566.1"/>
    </source>
</evidence>
<sequence length="792" mass="87811">MAMQSHMLKLFILCLSIALVPCSSQLQTSQAWSLLRIQHLLNYPSALSSWNNFSDICDAEQNPFFTVVCYEESITQLHIIGNESTPPLPKNFSIHSFFTTLTRLPDLKVLSLISLGLWGHIPAKISRLSSLEIVNMSSNYFSGVIPSEVSYLKNLQTLILDHNMFSGDLPYWIGSLPLLTVLSAKNNNLSGTLPDSISKLESLRVLVLSSNSFSGKVPDLSLLTNLQMLDLGENHFVSQFPNVGKKLVYLMLRKNKFTGSLPSEIISSYLLQWLDVSSNRFVGPFPPSLLSLPYINYLNISGNRFTGMLFQNMSCSDTLESADLSANLLTGSMPSCLVSNSNNKIVIYYENCLATKSQNQHPSSFCQTQALAVGIVPRMQKKIAVLKAIRLVCVIGGVIVGSLLVGILILAAIKRVNSSRANEQPPRRLIEHASHNFPSKLLTDARYISQTMKLGTLGLPSYRSFSLEELEAATNNFETSAFMGEGFHGQMYRGRLNDGSMVAIRCLKLKKGQNYQNFNRHIELISKLRHRHLVSALGHCFEYYLDDSTVSRLFLIFEYMPNGTLRTGISEGVGGQMLTWSQRISAAIGVARGIQFLHAGIIPGLFGNNLKITNILLDQNLVAKISSYNLPVLSESVRTDVKVGSVGSSNGLKDGRTKHMDKKDVYDFGVILLELISGRPMKSQHETNIIKDELQASISTDGESKRKSNVDPVVRRACCDESLKTVMEICVRCLSREPTERPSVEDVLWNLQFAAQVQDAWRKDSSSSEGITIPIISTSEITSLIKNNFVGM</sequence>
<keyword evidence="1" id="KW-0723">Serine/threonine-protein kinase</keyword>
<keyword evidence="1" id="KW-0418">Kinase</keyword>
<gene>
    <name evidence="1" type="ORF">IHE45_15G073000</name>
</gene>
<accession>A0ACB7UM48</accession>
<dbReference type="Proteomes" id="UP000827976">
    <property type="component" value="Chromosome 15"/>
</dbReference>
<evidence type="ECO:0000313" key="2">
    <source>
        <dbReference type="Proteomes" id="UP000827976"/>
    </source>
</evidence>
<dbReference type="EC" id="2.7.11.1" evidence="1"/>
<organism evidence="1 2">
    <name type="scientific">Dioscorea alata</name>
    <name type="common">Purple yam</name>
    <dbReference type="NCBI Taxonomy" id="55571"/>
    <lineage>
        <taxon>Eukaryota</taxon>
        <taxon>Viridiplantae</taxon>
        <taxon>Streptophyta</taxon>
        <taxon>Embryophyta</taxon>
        <taxon>Tracheophyta</taxon>
        <taxon>Spermatophyta</taxon>
        <taxon>Magnoliopsida</taxon>
        <taxon>Liliopsida</taxon>
        <taxon>Dioscoreales</taxon>
        <taxon>Dioscoreaceae</taxon>
        <taxon>Dioscorea</taxon>
    </lineage>
</organism>
<dbReference type="EMBL" id="CM037025">
    <property type="protein sequence ID" value="KAH7661566.1"/>
    <property type="molecule type" value="Genomic_DNA"/>
</dbReference>
<proteinExistence type="predicted"/>
<protein>
    <submittedName>
        <fullName evidence="1">Non-specific serine/threonine protein kinase protein</fullName>
        <ecNumber evidence="1">2.7.11.1</ecNumber>
    </submittedName>
</protein>